<dbReference type="EMBL" id="JABANN010000061">
    <property type="protein sequence ID" value="KAF4672987.1"/>
    <property type="molecule type" value="Genomic_DNA"/>
</dbReference>
<protein>
    <submittedName>
        <fullName evidence="2">Uncharacterized protein</fullName>
    </submittedName>
</protein>
<name>A0A7J6MNQ9_PEROL</name>
<dbReference type="AlphaFoldDB" id="A0A7J6MNQ9"/>
<dbReference type="Proteomes" id="UP000572268">
    <property type="component" value="Unassembled WGS sequence"/>
</dbReference>
<organism evidence="2 3">
    <name type="scientific">Perkinsus olseni</name>
    <name type="common">Perkinsus atlanticus</name>
    <dbReference type="NCBI Taxonomy" id="32597"/>
    <lineage>
        <taxon>Eukaryota</taxon>
        <taxon>Sar</taxon>
        <taxon>Alveolata</taxon>
        <taxon>Perkinsozoa</taxon>
        <taxon>Perkinsea</taxon>
        <taxon>Perkinsida</taxon>
        <taxon>Perkinsidae</taxon>
        <taxon>Perkinsus</taxon>
    </lineage>
</organism>
<dbReference type="PANTHER" id="PTHR35179:SF2">
    <property type="entry name" value="START DOMAIN-CONTAINING PROTEIN"/>
    <property type="match status" value="1"/>
</dbReference>
<evidence type="ECO:0000313" key="2">
    <source>
        <dbReference type="EMBL" id="KAF4672987.1"/>
    </source>
</evidence>
<comment type="caution">
    <text evidence="2">The sequence shown here is derived from an EMBL/GenBank/DDBJ whole genome shotgun (WGS) entry which is preliminary data.</text>
</comment>
<accession>A0A7J6MNQ9</accession>
<feature type="compositionally biased region" description="Polar residues" evidence="1">
    <location>
        <begin position="1"/>
        <end position="11"/>
    </location>
</feature>
<reference evidence="2 3" key="1">
    <citation type="submission" date="2020-04" db="EMBL/GenBank/DDBJ databases">
        <title>Perkinsus olseni comparative genomics.</title>
        <authorList>
            <person name="Bogema D.R."/>
        </authorList>
    </citation>
    <scope>NUCLEOTIDE SEQUENCE [LARGE SCALE GENOMIC DNA]</scope>
    <source>
        <strain evidence="2">ATCC PRA-31</strain>
    </source>
</reference>
<sequence>MDSDGTGSSPASKKPRGAPQLPYAVPLEEAQAGAQEGIQWTTKAIGSYSWDTTSTLKEPRIVVPGLAPVYSPAKRSFTLQRETRHPSNYVEEYDLKVPTESILHVMSVCQPSFDWSAVDLVTDRNNLRKLLRFLEASPEAPLFPDAEESFEIIVDVPSGRRPVVFTCDLQRDAQAPLGFGHAFEERLTTVSEVAKTLRGYFRLILLDINGFKVVVRTEVDALESPAEGGAVPEGPWKPLTGSATGQHYRRCGDFDAADGTVVEMKSKSAFFPDFPWRSTFYQMLLGKVDKLVLGWHKKGRFQPPKEYSYAEVQSKANDDVDKRLSQLGALLERVVHFVKHAGIPKALKLVWDGGATDLMIELRHLSSSDEEADASTLTCKFFESYIQPVSLQEAQTDEPDSLVKWDLQPVASYSWDRSSTAKEPLIAIPAQAPVYRPVTTSFQVYKDTGEGSRKIEWDLGNPMESAFHAVAICDSDFDWSTVDLVTDRNNLRKLLKLVDPVQDKPFFPGAEEGFKILADVPAGNRPVVFTAHREGSARIPRGVGIPFEEHMTVVPNGARTCEEYHRLVLMNIGSLRILVRTEVDAMTTIPEPESLSDEWMLCKGSEKMRYQKFGKFNADDTVVELKSKSAFFPDFQWRSTFYQMLLGKVDKLVLGWHKRGLFKPPTEYKISQVQIKVEDDVDKRLRQLGALLQRLIDVFKQEKVPKALELNWSGGRADLIVQPREVSDDTGVTETCRFVESFIE</sequence>
<proteinExistence type="predicted"/>
<evidence type="ECO:0000313" key="3">
    <source>
        <dbReference type="Proteomes" id="UP000572268"/>
    </source>
</evidence>
<feature type="region of interest" description="Disordered" evidence="1">
    <location>
        <begin position="1"/>
        <end position="21"/>
    </location>
</feature>
<gene>
    <name evidence="2" type="ORF">FOL46_008038</name>
</gene>
<evidence type="ECO:0000256" key="1">
    <source>
        <dbReference type="SAM" id="MobiDB-lite"/>
    </source>
</evidence>
<dbReference type="PANTHER" id="PTHR35179">
    <property type="entry name" value="PROTEIN CBG02620"/>
    <property type="match status" value="1"/>
</dbReference>